<evidence type="ECO:0000259" key="10">
    <source>
        <dbReference type="SMART" id="SM00849"/>
    </source>
</evidence>
<keyword evidence="7" id="KW-0378">Hydrolase</keyword>
<evidence type="ECO:0000313" key="11">
    <source>
        <dbReference type="EMBL" id="KAG8461369.1"/>
    </source>
</evidence>
<dbReference type="GO" id="GO:0004416">
    <property type="term" value="F:hydroxyacylglutathione hydrolase activity"/>
    <property type="evidence" value="ECO:0007669"/>
    <property type="project" value="UniProtKB-EC"/>
</dbReference>
<comment type="cofactor">
    <cofactor evidence="2">
        <name>Zn(2+)</name>
        <dbReference type="ChEBI" id="CHEBI:29105"/>
    </cofactor>
</comment>
<evidence type="ECO:0000256" key="7">
    <source>
        <dbReference type="ARBA" id="ARBA00022801"/>
    </source>
</evidence>
<evidence type="ECO:0000256" key="8">
    <source>
        <dbReference type="ARBA" id="ARBA00022833"/>
    </source>
</evidence>
<dbReference type="NCBIfam" id="TIGR03413">
    <property type="entry name" value="GSH_gloB"/>
    <property type="match status" value="1"/>
</dbReference>
<dbReference type="InterPro" id="IPR017782">
    <property type="entry name" value="Hydroxyacylglutathione_Hdrlase"/>
</dbReference>
<dbReference type="InterPro" id="IPR001279">
    <property type="entry name" value="Metallo-B-lactamas"/>
</dbReference>
<dbReference type="PANTHER" id="PTHR43705:SF1">
    <property type="entry name" value="HYDROXYACYLGLUTATHIONE HYDROLASE GLOB"/>
    <property type="match status" value="1"/>
</dbReference>
<evidence type="ECO:0000256" key="2">
    <source>
        <dbReference type="ARBA" id="ARBA00001947"/>
    </source>
</evidence>
<dbReference type="InterPro" id="IPR035680">
    <property type="entry name" value="Clx_II_MBL"/>
</dbReference>
<comment type="pathway">
    <text evidence="3">Secondary metabolite metabolism; methylglyoxal degradation; (R)-lactate from methylglyoxal: step 2/2.</text>
</comment>
<evidence type="ECO:0000313" key="12">
    <source>
        <dbReference type="Proteomes" id="UP000751190"/>
    </source>
</evidence>
<dbReference type="CDD" id="cd07723">
    <property type="entry name" value="hydroxyacylglutathione_hydrolase_MBL-fold"/>
    <property type="match status" value="1"/>
</dbReference>
<evidence type="ECO:0000256" key="6">
    <source>
        <dbReference type="ARBA" id="ARBA00022723"/>
    </source>
</evidence>
<organism evidence="11 12">
    <name type="scientific">Diacronema lutheri</name>
    <name type="common">Unicellular marine alga</name>
    <name type="synonym">Monochrysis lutheri</name>
    <dbReference type="NCBI Taxonomy" id="2081491"/>
    <lineage>
        <taxon>Eukaryota</taxon>
        <taxon>Haptista</taxon>
        <taxon>Haptophyta</taxon>
        <taxon>Pavlovophyceae</taxon>
        <taxon>Pavlovales</taxon>
        <taxon>Pavlovaceae</taxon>
        <taxon>Diacronema</taxon>
    </lineage>
</organism>
<dbReference type="GO" id="GO:0046872">
    <property type="term" value="F:metal ion binding"/>
    <property type="evidence" value="ECO:0007669"/>
    <property type="project" value="UniProtKB-KW"/>
</dbReference>
<evidence type="ECO:0000256" key="4">
    <source>
        <dbReference type="ARBA" id="ARBA00006759"/>
    </source>
</evidence>
<dbReference type="Gene3D" id="3.60.15.10">
    <property type="entry name" value="Ribonuclease Z/Hydroxyacylglutathione hydrolase-like"/>
    <property type="match status" value="1"/>
</dbReference>
<dbReference type="Proteomes" id="UP000751190">
    <property type="component" value="Unassembled WGS sequence"/>
</dbReference>
<comment type="caution">
    <text evidence="11">The sequence shown here is derived from an EMBL/GenBank/DDBJ whole genome shotgun (WGS) entry which is preliminary data.</text>
</comment>
<dbReference type="InterPro" id="IPR036866">
    <property type="entry name" value="RibonucZ/Hydroxyglut_hydro"/>
</dbReference>
<dbReference type="Pfam" id="PF00753">
    <property type="entry name" value="Lactamase_B"/>
    <property type="match status" value="1"/>
</dbReference>
<dbReference type="PANTHER" id="PTHR43705">
    <property type="entry name" value="HYDROXYACYLGLUTATHIONE HYDROLASE"/>
    <property type="match status" value="1"/>
</dbReference>
<evidence type="ECO:0000256" key="3">
    <source>
        <dbReference type="ARBA" id="ARBA00004963"/>
    </source>
</evidence>
<feature type="domain" description="Metallo-beta-lactamase" evidence="10">
    <location>
        <begin position="19"/>
        <end position="178"/>
    </location>
</feature>
<protein>
    <recommendedName>
        <fullName evidence="5">hydroxyacylglutathione hydrolase</fullName>
        <ecNumber evidence="5">3.1.2.6</ecNumber>
    </recommendedName>
    <alternativeName>
        <fullName evidence="9">Glyoxalase II</fullName>
    </alternativeName>
</protein>
<proteinExistence type="inferred from homology"/>
<accession>A0A8J5XBY0</accession>
<keyword evidence="8" id="KW-0862">Zinc</keyword>
<dbReference type="InterPro" id="IPR050110">
    <property type="entry name" value="Glyoxalase_II_hydrolase"/>
</dbReference>
<dbReference type="Pfam" id="PF16123">
    <property type="entry name" value="HAGH_C"/>
    <property type="match status" value="1"/>
</dbReference>
<evidence type="ECO:0000256" key="9">
    <source>
        <dbReference type="ARBA" id="ARBA00031044"/>
    </source>
</evidence>
<comment type="catalytic activity">
    <reaction evidence="1">
        <text>an S-(2-hydroxyacyl)glutathione + H2O = a 2-hydroxy carboxylate + glutathione + H(+)</text>
        <dbReference type="Rhea" id="RHEA:21864"/>
        <dbReference type="ChEBI" id="CHEBI:15377"/>
        <dbReference type="ChEBI" id="CHEBI:15378"/>
        <dbReference type="ChEBI" id="CHEBI:57925"/>
        <dbReference type="ChEBI" id="CHEBI:58896"/>
        <dbReference type="ChEBI" id="CHEBI:71261"/>
        <dbReference type="EC" id="3.1.2.6"/>
    </reaction>
</comment>
<keyword evidence="12" id="KW-1185">Reference proteome</keyword>
<dbReference type="SMART" id="SM00849">
    <property type="entry name" value="Lactamase_B"/>
    <property type="match status" value="1"/>
</dbReference>
<dbReference type="OMA" id="CVWPGMR"/>
<dbReference type="InterPro" id="IPR032282">
    <property type="entry name" value="HAGH_C"/>
</dbReference>
<dbReference type="SUPFAM" id="SSF56281">
    <property type="entry name" value="Metallo-hydrolase/oxidoreductase"/>
    <property type="match status" value="1"/>
</dbReference>
<comment type="similarity">
    <text evidence="4">Belongs to the metallo-beta-lactamase superfamily. Glyoxalase II family.</text>
</comment>
<dbReference type="EMBL" id="JAGTXO010000026">
    <property type="protein sequence ID" value="KAG8461369.1"/>
    <property type="molecule type" value="Genomic_DNA"/>
</dbReference>
<evidence type="ECO:0000256" key="1">
    <source>
        <dbReference type="ARBA" id="ARBA00001623"/>
    </source>
</evidence>
<gene>
    <name evidence="11" type="ORF">KFE25_010556</name>
</gene>
<dbReference type="EC" id="3.1.2.6" evidence="5"/>
<dbReference type="GO" id="GO:0019243">
    <property type="term" value="P:methylglyoxal catabolic process to D-lactate via S-lactoyl-glutathione"/>
    <property type="evidence" value="ECO:0007669"/>
    <property type="project" value="InterPro"/>
</dbReference>
<sequence length="263" mass="28548">MASTAARSLRVEQFPCLKDNYGFLLRDDAAGLTAAIDTPDARAIAAECDKHGWQLTHILNTHHHHDHAGGNLELKGRYPKCIIVAAEADRHRIPGMDVGVAGGSCIPFGATELRVLEVPGHTTGHIAFHVEKEKLLFVGDALFALGCGRLFEGSAAQAKASVEELGSLPPDTVVYCAHEYTQTNARYALTVDPTNEALVRRAEQIDAARAQGKPTVPTTIALELATNPFLRSRSATIRHALELGDDASDLAVFTELRKRRDKW</sequence>
<keyword evidence="6" id="KW-0479">Metal-binding</keyword>
<evidence type="ECO:0000256" key="5">
    <source>
        <dbReference type="ARBA" id="ARBA00011917"/>
    </source>
</evidence>
<dbReference type="PIRSF" id="PIRSF005457">
    <property type="entry name" value="Glx"/>
    <property type="match status" value="1"/>
</dbReference>
<dbReference type="OrthoDB" id="515692at2759"/>
<dbReference type="HAMAP" id="MF_01374">
    <property type="entry name" value="Glyoxalase_2"/>
    <property type="match status" value="1"/>
</dbReference>
<reference evidence="11" key="1">
    <citation type="submission" date="2021-05" db="EMBL/GenBank/DDBJ databases">
        <title>The genome of the haptophyte Pavlova lutheri (Diacronema luteri, Pavlovales) - a model for lipid biosynthesis in eukaryotic algae.</title>
        <authorList>
            <person name="Hulatt C.J."/>
            <person name="Posewitz M.C."/>
        </authorList>
    </citation>
    <scope>NUCLEOTIDE SEQUENCE</scope>
    <source>
        <strain evidence="11">NIVA-4/92</strain>
    </source>
</reference>
<name>A0A8J5XBY0_DIALT</name>
<dbReference type="AlphaFoldDB" id="A0A8J5XBY0"/>